<dbReference type="Gene3D" id="3.30.70.1820">
    <property type="entry name" value="L1 transposable element, RRM domain"/>
    <property type="match status" value="1"/>
</dbReference>
<dbReference type="Proteomes" id="UP001162156">
    <property type="component" value="Unassembled WGS sequence"/>
</dbReference>
<keyword evidence="1" id="KW-0175">Coiled coil</keyword>
<accession>A0AAV8XB55</accession>
<keyword evidence="3" id="KW-1185">Reference proteome</keyword>
<evidence type="ECO:0000313" key="3">
    <source>
        <dbReference type="Proteomes" id="UP001162156"/>
    </source>
</evidence>
<comment type="caution">
    <text evidence="2">The sequence shown here is derived from an EMBL/GenBank/DDBJ whole genome shotgun (WGS) entry which is preliminary data.</text>
</comment>
<gene>
    <name evidence="2" type="ORF">NQ314_012681</name>
</gene>
<protein>
    <submittedName>
        <fullName evidence="2">Uncharacterized protein</fullName>
    </submittedName>
</protein>
<organism evidence="2 3">
    <name type="scientific">Rhamnusium bicolor</name>
    <dbReference type="NCBI Taxonomy" id="1586634"/>
    <lineage>
        <taxon>Eukaryota</taxon>
        <taxon>Metazoa</taxon>
        <taxon>Ecdysozoa</taxon>
        <taxon>Arthropoda</taxon>
        <taxon>Hexapoda</taxon>
        <taxon>Insecta</taxon>
        <taxon>Pterygota</taxon>
        <taxon>Neoptera</taxon>
        <taxon>Endopterygota</taxon>
        <taxon>Coleoptera</taxon>
        <taxon>Polyphaga</taxon>
        <taxon>Cucujiformia</taxon>
        <taxon>Chrysomeloidea</taxon>
        <taxon>Cerambycidae</taxon>
        <taxon>Lepturinae</taxon>
        <taxon>Rhagiini</taxon>
        <taxon>Rhamnusium</taxon>
    </lineage>
</organism>
<name>A0AAV8XB55_9CUCU</name>
<evidence type="ECO:0000256" key="1">
    <source>
        <dbReference type="SAM" id="Coils"/>
    </source>
</evidence>
<proteinExistence type="predicted"/>
<dbReference type="EMBL" id="JANEYF010003531">
    <property type="protein sequence ID" value="KAJ8935704.1"/>
    <property type="molecule type" value="Genomic_DNA"/>
</dbReference>
<reference evidence="2" key="1">
    <citation type="journal article" date="2023" name="Insect Mol. Biol.">
        <title>Genome sequencing provides insights into the evolution of gene families encoding plant cell wall-degrading enzymes in longhorned beetles.</title>
        <authorList>
            <person name="Shin N.R."/>
            <person name="Okamura Y."/>
            <person name="Kirsch R."/>
            <person name="Pauchet Y."/>
        </authorList>
    </citation>
    <scope>NUCLEOTIDE SEQUENCE</scope>
    <source>
        <strain evidence="2">RBIC_L_NR</strain>
    </source>
</reference>
<dbReference type="AlphaFoldDB" id="A0AAV8XB55"/>
<evidence type="ECO:0000313" key="2">
    <source>
        <dbReference type="EMBL" id="KAJ8935704.1"/>
    </source>
</evidence>
<feature type="coiled-coil region" evidence="1">
    <location>
        <begin position="1"/>
        <end position="28"/>
    </location>
</feature>
<sequence>MKKTKTQNKELIEENQKLAARVQSLEKKSKKYNIIIYGLQGIENETHKDVLSLINNKLKIACTEKDIRDAYRIGKKDKEAIRPLVVELLSYNLKSQILCNAKDS</sequence>